<proteinExistence type="predicted"/>
<evidence type="ECO:0000256" key="2">
    <source>
        <dbReference type="ARBA" id="ARBA00022679"/>
    </source>
</evidence>
<dbReference type="EMBL" id="JARESE010000001">
    <property type="protein sequence ID" value="MDE8650471.1"/>
    <property type="molecule type" value="Genomic_DNA"/>
</dbReference>
<dbReference type="SUPFAM" id="SSF53756">
    <property type="entry name" value="UDP-Glycosyltransferase/glycogen phosphorylase"/>
    <property type="match status" value="1"/>
</dbReference>
<dbReference type="InterPro" id="IPR001296">
    <property type="entry name" value="Glyco_trans_1"/>
</dbReference>
<gene>
    <name evidence="4" type="ORF">PYV00_01905</name>
</gene>
<dbReference type="Pfam" id="PF00534">
    <property type="entry name" value="Glycos_transf_1"/>
    <property type="match status" value="1"/>
</dbReference>
<sequence length="374" mass="41355">MTSRPCHVAFLWDQSGDYHMDRAEAVACALGERGRVSIIEITTRSRVYDWPECRPSDQVSRITLFPGKLAEDVGELATAFALNAAIRRAGIDQLFVAGYEHPARFALAVWQALKGRAPVIMLDSKFDDKPRHLRLELLKRFLLMPYRAGFASGARAVAYMRFLGLKRRPIAVGYDTLSIERMRTLAQGVAPPWRERPFLIVARMVPKKNIQTALRAFAAMPRTHRALRICGDGPLRETLAAEIRDLGIADRVVLLGSVSQEVVAREMAGALCLVLPSSEEQWGLVVNEALALGLPIIAGDNVGAKDLLIANYVNGFILNCDDIHAWALAMHALDTDEALWRRFVEGSHDRAHDADSARFADAVLELLGLQGSIP</sequence>
<evidence type="ECO:0000313" key="5">
    <source>
        <dbReference type="Proteomes" id="UP001216253"/>
    </source>
</evidence>
<keyword evidence="5" id="KW-1185">Reference proteome</keyword>
<evidence type="ECO:0000256" key="1">
    <source>
        <dbReference type="ARBA" id="ARBA00022676"/>
    </source>
</evidence>
<keyword evidence="2" id="KW-0808">Transferase</keyword>
<accession>A0ABT5WL81</accession>
<feature type="domain" description="Glycosyl transferase family 1" evidence="3">
    <location>
        <begin position="196"/>
        <end position="345"/>
    </location>
</feature>
<comment type="caution">
    <text evidence="4">The sequence shown here is derived from an EMBL/GenBank/DDBJ whole genome shotgun (WGS) entry which is preliminary data.</text>
</comment>
<reference evidence="4 5" key="1">
    <citation type="submission" date="2023-03" db="EMBL/GenBank/DDBJ databases">
        <title>NovoSphingobium album sp. nov. isolated from polycyclic aromatic hydrocarbons- and heavy-metal polluted soil.</title>
        <authorList>
            <person name="Liu Z."/>
            <person name="Wang K."/>
        </authorList>
    </citation>
    <scope>NUCLEOTIDE SEQUENCE [LARGE SCALE GENOMIC DNA]</scope>
    <source>
        <strain evidence="4 5">H3SJ31-1</strain>
    </source>
</reference>
<protein>
    <submittedName>
        <fullName evidence="4">Glycosyltransferase</fullName>
    </submittedName>
</protein>
<organism evidence="4 5">
    <name type="scientific">Novosphingobium album</name>
    <name type="common">ex Liu et al. 2023</name>
    <dbReference type="NCBI Taxonomy" id="3031130"/>
    <lineage>
        <taxon>Bacteria</taxon>
        <taxon>Pseudomonadati</taxon>
        <taxon>Pseudomonadota</taxon>
        <taxon>Alphaproteobacteria</taxon>
        <taxon>Sphingomonadales</taxon>
        <taxon>Sphingomonadaceae</taxon>
        <taxon>Novosphingobium</taxon>
    </lineage>
</organism>
<dbReference type="PANTHER" id="PTHR12526:SF510">
    <property type="entry name" value="D-INOSITOL 3-PHOSPHATE GLYCOSYLTRANSFERASE"/>
    <property type="match status" value="1"/>
</dbReference>
<evidence type="ECO:0000313" key="4">
    <source>
        <dbReference type="EMBL" id="MDE8650471.1"/>
    </source>
</evidence>
<dbReference type="RefSeq" id="WP_275226551.1">
    <property type="nucleotide sequence ID" value="NZ_JARESE010000001.1"/>
</dbReference>
<name>A0ABT5WL81_9SPHN</name>
<dbReference type="Gene3D" id="3.40.50.2000">
    <property type="entry name" value="Glycogen Phosphorylase B"/>
    <property type="match status" value="2"/>
</dbReference>
<dbReference type="Proteomes" id="UP001216253">
    <property type="component" value="Unassembled WGS sequence"/>
</dbReference>
<evidence type="ECO:0000259" key="3">
    <source>
        <dbReference type="Pfam" id="PF00534"/>
    </source>
</evidence>
<dbReference type="PANTHER" id="PTHR12526">
    <property type="entry name" value="GLYCOSYLTRANSFERASE"/>
    <property type="match status" value="1"/>
</dbReference>
<keyword evidence="1" id="KW-0328">Glycosyltransferase</keyword>